<dbReference type="EMBL" id="JAAKZV010000029">
    <property type="protein sequence ID" value="NGN64189.1"/>
    <property type="molecule type" value="Genomic_DNA"/>
</dbReference>
<accession>A0A6G4TW15</accession>
<evidence type="ECO:0000313" key="2">
    <source>
        <dbReference type="Proteomes" id="UP000481583"/>
    </source>
</evidence>
<dbReference type="AlphaFoldDB" id="A0A6G4TW15"/>
<reference evidence="1 2" key="1">
    <citation type="submission" date="2020-02" db="EMBL/GenBank/DDBJ databases">
        <title>Whole-genome analyses of novel actinobacteria.</title>
        <authorList>
            <person name="Sahin N."/>
        </authorList>
    </citation>
    <scope>NUCLEOTIDE SEQUENCE [LARGE SCALE GENOMIC DNA]</scope>
    <source>
        <strain evidence="1 2">A7024</strain>
    </source>
</reference>
<proteinExistence type="predicted"/>
<name>A0A6G4TW15_9ACTN</name>
<dbReference type="Proteomes" id="UP000481583">
    <property type="component" value="Unassembled WGS sequence"/>
</dbReference>
<protein>
    <submittedName>
        <fullName evidence="1">Uncharacterized protein</fullName>
    </submittedName>
</protein>
<sequence>MAATVPTPRSTRPGSPAETRLRWWVLALPVAAFALLLALGAGGAQAASGELPLSQFLAWFQANVVSGLM</sequence>
<organism evidence="1 2">
    <name type="scientific">Streptomyces coryli</name>
    <dbReference type="NCBI Taxonomy" id="1128680"/>
    <lineage>
        <taxon>Bacteria</taxon>
        <taxon>Bacillati</taxon>
        <taxon>Actinomycetota</taxon>
        <taxon>Actinomycetes</taxon>
        <taxon>Kitasatosporales</taxon>
        <taxon>Streptomycetaceae</taxon>
        <taxon>Streptomyces</taxon>
    </lineage>
</organism>
<keyword evidence="2" id="KW-1185">Reference proteome</keyword>
<comment type="caution">
    <text evidence="1">The sequence shown here is derived from an EMBL/GenBank/DDBJ whole genome shotgun (WGS) entry which is preliminary data.</text>
</comment>
<dbReference type="RefSeq" id="WP_165235038.1">
    <property type="nucleotide sequence ID" value="NZ_JAAKZV010000029.1"/>
</dbReference>
<evidence type="ECO:0000313" key="1">
    <source>
        <dbReference type="EMBL" id="NGN64189.1"/>
    </source>
</evidence>
<gene>
    <name evidence="1" type="ORF">G5C51_09765</name>
</gene>